<dbReference type="SUPFAM" id="SSF53098">
    <property type="entry name" value="Ribonuclease H-like"/>
    <property type="match status" value="1"/>
</dbReference>
<dbReference type="AlphaFoldDB" id="A0AAU8LQS9"/>
<reference evidence="3" key="1">
    <citation type="journal article" date="2024" name="Syst. Appl. Microbiol.">
        <title>First single-strain enrichments of Electrothrix cable bacteria, description of E. aestuarii sp. nov. and E. rattekaaiensis sp. nov., and proposal of a cable bacteria taxonomy following the rules of the SeqCode.</title>
        <authorList>
            <person name="Plum-Jensen L.E."/>
            <person name="Schramm A."/>
            <person name="Marshall I.P.G."/>
        </authorList>
    </citation>
    <scope>NUCLEOTIDE SEQUENCE</scope>
    <source>
        <strain evidence="3">Rat1</strain>
    </source>
</reference>
<dbReference type="InterPro" id="IPR012337">
    <property type="entry name" value="RNaseH-like_sf"/>
</dbReference>
<dbReference type="InterPro" id="IPR038721">
    <property type="entry name" value="IS701-like_DDE_dom"/>
</dbReference>
<dbReference type="Pfam" id="PF13546">
    <property type="entry name" value="DDE_5"/>
    <property type="match status" value="1"/>
</dbReference>
<proteinExistence type="predicted"/>
<evidence type="ECO:0000256" key="1">
    <source>
        <dbReference type="SAM" id="MobiDB-lite"/>
    </source>
</evidence>
<gene>
    <name evidence="3" type="ORF">Q3M24_15085</name>
</gene>
<accession>A0AAU8LQS9</accession>
<feature type="region of interest" description="Disordered" evidence="1">
    <location>
        <begin position="138"/>
        <end position="183"/>
    </location>
</feature>
<feature type="compositionally biased region" description="Basic residues" evidence="1">
    <location>
        <begin position="147"/>
        <end position="178"/>
    </location>
</feature>
<organism evidence="3">
    <name type="scientific">Candidatus Electrothrix aestuarii</name>
    <dbReference type="NCBI Taxonomy" id="3062594"/>
    <lineage>
        <taxon>Bacteria</taxon>
        <taxon>Pseudomonadati</taxon>
        <taxon>Thermodesulfobacteriota</taxon>
        <taxon>Desulfobulbia</taxon>
        <taxon>Desulfobulbales</taxon>
        <taxon>Desulfobulbaceae</taxon>
        <taxon>Candidatus Electrothrix</taxon>
    </lineage>
</organism>
<protein>
    <submittedName>
        <fullName evidence="3">Transposase</fullName>
    </submittedName>
</protein>
<feature type="domain" description="Transposase IS701-like DDE" evidence="2">
    <location>
        <begin position="9"/>
        <end position="284"/>
    </location>
</feature>
<sequence length="443" mass="50874">MDIFSILYCLSPCLDRTTLRQLAIIVSAILSMPDRVTMLGISRWTEKGGSYRTIQRFFKTKIEWAKVQWIFIRTHLLGNSGVTLLGGDEVVTPKAGKKTFGLGRFFSSIYGKPIPGMCHLQLSLISVEKENSYPLITQQMQQSEKTKSKKSKPLKSKSKRKTKKKKGGRPKGSRNKNRRNVELTETQKILQENIKKALALVGNTLKLDYFVYDGALGHNNGVRLVRQCDLHLISKLRYDAALYFPYDGPYSGRGPHKKYGDRLDYTNIPKQYLKSSTVEDDIRTDIYQMTMRHKKFANQLNVVIIVKTNLKTLKSARAVLFSSDLELAYDKLIKYYRLRFQIEFNFRDAKQYWGLDDFMNIKELQVCNAANLAFFMVNVSHILRRRSEFSGMSVIDLKAWFRAGRYVRETLKLLPQIPEGISIQSIANQVAVLGRVNTPEEVV</sequence>
<name>A0AAU8LQS9_9BACT</name>
<evidence type="ECO:0000313" key="3">
    <source>
        <dbReference type="EMBL" id="XCN71626.1"/>
    </source>
</evidence>
<evidence type="ECO:0000259" key="2">
    <source>
        <dbReference type="Pfam" id="PF13546"/>
    </source>
</evidence>
<reference evidence="3" key="2">
    <citation type="submission" date="2024-06" db="EMBL/GenBank/DDBJ databases">
        <authorList>
            <person name="Plum-Jensen L.E."/>
            <person name="Schramm A."/>
            <person name="Marshall I.P.G."/>
        </authorList>
    </citation>
    <scope>NUCLEOTIDE SEQUENCE</scope>
    <source>
        <strain evidence="3">Rat1</strain>
    </source>
</reference>
<dbReference type="EMBL" id="CP159373">
    <property type="protein sequence ID" value="XCN71626.1"/>
    <property type="molecule type" value="Genomic_DNA"/>
</dbReference>
<dbReference type="KEGG" id="eaj:Q3M24_15085"/>